<name>A0A6N9H9Z8_9MICO</name>
<comment type="caution">
    <text evidence="9">Lacks conserved residue(s) required for the propagation of feature annotation.</text>
</comment>
<dbReference type="UniPathway" id="UPA00665"/>
<protein>
    <recommendedName>
        <fullName evidence="9">Lipoprotein signal peptidase</fullName>
        <ecNumber evidence="9">3.4.23.36</ecNumber>
    </recommendedName>
    <alternativeName>
        <fullName evidence="9">Prolipoprotein signal peptidase</fullName>
    </alternativeName>
    <alternativeName>
        <fullName evidence="9">Signal peptidase II</fullName>
        <shortName evidence="9">SPase II</shortName>
    </alternativeName>
</protein>
<dbReference type="GO" id="GO:0004190">
    <property type="term" value="F:aspartic-type endopeptidase activity"/>
    <property type="evidence" value="ECO:0007669"/>
    <property type="project" value="UniProtKB-UniRule"/>
</dbReference>
<keyword evidence="6 9" id="KW-0378">Hydrolase</keyword>
<dbReference type="PANTHER" id="PTHR33695:SF1">
    <property type="entry name" value="LIPOPROTEIN SIGNAL PEPTIDASE"/>
    <property type="match status" value="1"/>
</dbReference>
<dbReference type="EMBL" id="WWEQ01000047">
    <property type="protein sequence ID" value="MYM20332.1"/>
    <property type="molecule type" value="Genomic_DNA"/>
</dbReference>
<gene>
    <name evidence="9" type="primary">lspA</name>
    <name evidence="11" type="ORF">GSY69_10235</name>
</gene>
<dbReference type="RefSeq" id="WP_160953752.1">
    <property type="nucleotide sequence ID" value="NZ_WWEQ01000047.1"/>
</dbReference>
<evidence type="ECO:0000256" key="10">
    <source>
        <dbReference type="RuleBase" id="RU004181"/>
    </source>
</evidence>
<evidence type="ECO:0000256" key="2">
    <source>
        <dbReference type="ARBA" id="ARBA00022475"/>
    </source>
</evidence>
<evidence type="ECO:0000313" key="12">
    <source>
        <dbReference type="Proteomes" id="UP000469215"/>
    </source>
</evidence>
<dbReference type="GO" id="GO:0006508">
    <property type="term" value="P:proteolysis"/>
    <property type="evidence" value="ECO:0007669"/>
    <property type="project" value="UniProtKB-KW"/>
</dbReference>
<comment type="caution">
    <text evidence="11">The sequence shown here is derived from an EMBL/GenBank/DDBJ whole genome shotgun (WGS) entry which is preliminary data.</text>
</comment>
<feature type="transmembrane region" description="Helical" evidence="9">
    <location>
        <begin position="59"/>
        <end position="86"/>
    </location>
</feature>
<evidence type="ECO:0000256" key="1">
    <source>
        <dbReference type="ARBA" id="ARBA00006139"/>
    </source>
</evidence>
<comment type="pathway">
    <text evidence="9">Protein modification; lipoprotein biosynthesis (signal peptide cleavage).</text>
</comment>
<dbReference type="Pfam" id="PF01252">
    <property type="entry name" value="Peptidase_A8"/>
    <property type="match status" value="1"/>
</dbReference>
<evidence type="ECO:0000256" key="3">
    <source>
        <dbReference type="ARBA" id="ARBA00022670"/>
    </source>
</evidence>
<evidence type="ECO:0000256" key="8">
    <source>
        <dbReference type="ARBA" id="ARBA00023136"/>
    </source>
</evidence>
<feature type="active site" evidence="9">
    <location>
        <position position="127"/>
    </location>
</feature>
<dbReference type="InterPro" id="IPR001872">
    <property type="entry name" value="Peptidase_A8"/>
</dbReference>
<comment type="function">
    <text evidence="9">This protein specifically catalyzes the removal of signal peptides from prolipoproteins.</text>
</comment>
<proteinExistence type="inferred from homology"/>
<organism evidence="11 12">
    <name type="scientific">Brevibacterium rongguiense</name>
    <dbReference type="NCBI Taxonomy" id="2695267"/>
    <lineage>
        <taxon>Bacteria</taxon>
        <taxon>Bacillati</taxon>
        <taxon>Actinomycetota</taxon>
        <taxon>Actinomycetes</taxon>
        <taxon>Micrococcales</taxon>
        <taxon>Brevibacteriaceae</taxon>
        <taxon>Brevibacterium</taxon>
    </lineage>
</organism>
<keyword evidence="5 9" id="KW-0064">Aspartyl protease</keyword>
<reference evidence="11 12" key="1">
    <citation type="submission" date="2020-01" db="EMBL/GenBank/DDBJ databases">
        <authorList>
            <person name="Deng T."/>
        </authorList>
    </citation>
    <scope>NUCLEOTIDE SEQUENCE [LARGE SCALE GENOMIC DNA]</scope>
    <source>
        <strain evidence="11 12">5221</strain>
    </source>
</reference>
<dbReference type="GO" id="GO:0005886">
    <property type="term" value="C:plasma membrane"/>
    <property type="evidence" value="ECO:0007669"/>
    <property type="project" value="UniProtKB-SubCell"/>
</dbReference>
<dbReference type="EC" id="3.4.23.36" evidence="9"/>
<evidence type="ECO:0000256" key="9">
    <source>
        <dbReference type="HAMAP-Rule" id="MF_00161"/>
    </source>
</evidence>
<evidence type="ECO:0000256" key="7">
    <source>
        <dbReference type="ARBA" id="ARBA00022989"/>
    </source>
</evidence>
<keyword evidence="12" id="KW-1185">Reference proteome</keyword>
<feature type="transmembrane region" description="Helical" evidence="9">
    <location>
        <begin position="93"/>
        <end position="111"/>
    </location>
</feature>
<comment type="catalytic activity">
    <reaction evidence="9">
        <text>Release of signal peptides from bacterial membrane prolipoproteins. Hydrolyzes -Xaa-Yaa-Zaa-|-(S,diacylglyceryl)Cys-, in which Xaa is hydrophobic (preferably Leu), and Yaa (Ala or Ser) and Zaa (Gly or Ala) have small, neutral side chains.</text>
        <dbReference type="EC" id="3.4.23.36"/>
    </reaction>
</comment>
<dbReference type="PANTHER" id="PTHR33695">
    <property type="entry name" value="LIPOPROTEIN SIGNAL PEPTIDASE"/>
    <property type="match status" value="1"/>
</dbReference>
<accession>A0A6N9H9Z8</accession>
<keyword evidence="4 9" id="KW-0812">Transmembrane</keyword>
<keyword evidence="3 9" id="KW-0645">Protease</keyword>
<keyword evidence="7 9" id="KW-1133">Transmembrane helix</keyword>
<dbReference type="HAMAP" id="MF_00161">
    <property type="entry name" value="LspA"/>
    <property type="match status" value="1"/>
</dbReference>
<feature type="transmembrane region" description="Helical" evidence="9">
    <location>
        <begin position="131"/>
        <end position="155"/>
    </location>
</feature>
<evidence type="ECO:0000313" key="11">
    <source>
        <dbReference type="EMBL" id="MYM20332.1"/>
    </source>
</evidence>
<dbReference type="PRINTS" id="PR00781">
    <property type="entry name" value="LIPOSIGPTASE"/>
</dbReference>
<evidence type="ECO:0000256" key="4">
    <source>
        <dbReference type="ARBA" id="ARBA00022692"/>
    </source>
</evidence>
<sequence length="182" mass="18647">MSPARTTRSRAVLVLAAIAVVVVVADQASKACAIALLEGRPRIAVLGDLAGFAFLRNPGAAFGLGAGSTWVFGLIALAVLAVILVASRRLASPAWAVGLGLLLGGLLGNLADRVFRRPGFFRGAVVDFIDLHFFVCNVADIAITAAACTIVLATVRGVGLDGRTEAERAAAGRGAERQEAAL</sequence>
<dbReference type="Proteomes" id="UP000469215">
    <property type="component" value="Unassembled WGS sequence"/>
</dbReference>
<evidence type="ECO:0000256" key="6">
    <source>
        <dbReference type="ARBA" id="ARBA00022801"/>
    </source>
</evidence>
<evidence type="ECO:0000256" key="5">
    <source>
        <dbReference type="ARBA" id="ARBA00022750"/>
    </source>
</evidence>
<comment type="subcellular location">
    <subcellularLocation>
        <location evidence="9">Cell membrane</location>
        <topology evidence="9">Multi-pass membrane protein</topology>
    </subcellularLocation>
</comment>
<feature type="active site" evidence="9">
    <location>
        <position position="140"/>
    </location>
</feature>
<dbReference type="AlphaFoldDB" id="A0A6N9H9Z8"/>
<keyword evidence="8 9" id="KW-0472">Membrane</keyword>
<keyword evidence="2 9" id="KW-1003">Cell membrane</keyword>
<comment type="similarity">
    <text evidence="1 9 10">Belongs to the peptidase A8 family.</text>
</comment>